<protein>
    <submittedName>
        <fullName evidence="14">COX15/CtaA family protein</fullName>
    </submittedName>
</protein>
<evidence type="ECO:0000256" key="3">
    <source>
        <dbReference type="ARBA" id="ARBA00022692"/>
    </source>
</evidence>
<keyword evidence="2" id="KW-1003">Cell membrane</keyword>
<dbReference type="GO" id="GO:0006784">
    <property type="term" value="P:heme A biosynthetic process"/>
    <property type="evidence" value="ECO:0007669"/>
    <property type="project" value="InterPro"/>
</dbReference>
<reference evidence="14" key="1">
    <citation type="submission" date="2020-11" db="EMBL/GenBank/DDBJ databases">
        <title>Isolation and identification of active actinomycetes.</title>
        <authorList>
            <person name="Sun X."/>
        </authorList>
    </citation>
    <scope>NUCLEOTIDE SEQUENCE</scope>
    <source>
        <strain evidence="14">NEAU-A11</strain>
    </source>
</reference>
<keyword evidence="9 13" id="KW-0472">Membrane</keyword>
<feature type="transmembrane region" description="Helical" evidence="13">
    <location>
        <begin position="86"/>
        <end position="103"/>
    </location>
</feature>
<keyword evidence="5 13" id="KW-1133">Transmembrane helix</keyword>
<dbReference type="GO" id="GO:0046872">
    <property type="term" value="F:metal ion binding"/>
    <property type="evidence" value="ECO:0007669"/>
    <property type="project" value="UniProtKB-KW"/>
</dbReference>
<feature type="transmembrane region" description="Helical" evidence="13">
    <location>
        <begin position="115"/>
        <end position="136"/>
    </location>
</feature>
<keyword evidence="3 13" id="KW-0812">Transmembrane</keyword>
<evidence type="ECO:0000313" key="14">
    <source>
        <dbReference type="EMBL" id="MBG0566636.1"/>
    </source>
</evidence>
<comment type="pathway">
    <text evidence="11">Porphyrin-containing compound metabolism.</text>
</comment>
<feature type="transmembrane region" description="Helical" evidence="13">
    <location>
        <begin position="256"/>
        <end position="278"/>
    </location>
</feature>
<comment type="subcellular location">
    <subcellularLocation>
        <location evidence="1">Membrane</location>
        <topology evidence="1">Multi-pass membrane protein</topology>
    </subcellularLocation>
</comment>
<evidence type="ECO:0000256" key="9">
    <source>
        <dbReference type="ARBA" id="ARBA00023136"/>
    </source>
</evidence>
<dbReference type="InterPro" id="IPR003780">
    <property type="entry name" value="COX15/CtaA_fam"/>
</dbReference>
<dbReference type="InterPro" id="IPR050450">
    <property type="entry name" value="COX15/CtaA_HemeA_synthase"/>
</dbReference>
<evidence type="ECO:0000256" key="13">
    <source>
        <dbReference type="SAM" id="Phobius"/>
    </source>
</evidence>
<proteinExistence type="predicted"/>
<keyword evidence="7" id="KW-0408">Iron</keyword>
<evidence type="ECO:0000256" key="10">
    <source>
        <dbReference type="ARBA" id="ARBA00023157"/>
    </source>
</evidence>
<dbReference type="GO" id="GO:0016491">
    <property type="term" value="F:oxidoreductase activity"/>
    <property type="evidence" value="ECO:0007669"/>
    <property type="project" value="UniProtKB-KW"/>
</dbReference>
<evidence type="ECO:0000256" key="8">
    <source>
        <dbReference type="ARBA" id="ARBA00023133"/>
    </source>
</evidence>
<feature type="region of interest" description="Disordered" evidence="12">
    <location>
        <begin position="1"/>
        <end position="25"/>
    </location>
</feature>
<gene>
    <name evidence="14" type="ORF">I4J89_34840</name>
</gene>
<dbReference type="PANTHER" id="PTHR35457">
    <property type="entry name" value="HEME A SYNTHASE"/>
    <property type="match status" value="1"/>
</dbReference>
<dbReference type="RefSeq" id="WP_196418416.1">
    <property type="nucleotide sequence ID" value="NZ_JADQTO010000022.1"/>
</dbReference>
<comment type="caution">
    <text evidence="14">The sequence shown here is derived from an EMBL/GenBank/DDBJ whole genome shotgun (WGS) entry which is preliminary data.</text>
</comment>
<evidence type="ECO:0000256" key="4">
    <source>
        <dbReference type="ARBA" id="ARBA00022723"/>
    </source>
</evidence>
<feature type="transmembrane region" description="Helical" evidence="13">
    <location>
        <begin position="142"/>
        <end position="161"/>
    </location>
</feature>
<evidence type="ECO:0000256" key="1">
    <source>
        <dbReference type="ARBA" id="ARBA00004141"/>
    </source>
</evidence>
<evidence type="ECO:0000256" key="7">
    <source>
        <dbReference type="ARBA" id="ARBA00023004"/>
    </source>
</evidence>
<evidence type="ECO:0000313" key="15">
    <source>
        <dbReference type="Proteomes" id="UP000598146"/>
    </source>
</evidence>
<name>A0A931CHN2_9ACTN</name>
<dbReference type="Proteomes" id="UP000598146">
    <property type="component" value="Unassembled WGS sequence"/>
</dbReference>
<keyword evidence="6" id="KW-0560">Oxidoreductase</keyword>
<dbReference type="PANTHER" id="PTHR35457:SF1">
    <property type="entry name" value="HEME A SYNTHASE"/>
    <property type="match status" value="1"/>
</dbReference>
<organism evidence="14 15">
    <name type="scientific">Actinoplanes aureus</name>
    <dbReference type="NCBI Taxonomy" id="2792083"/>
    <lineage>
        <taxon>Bacteria</taxon>
        <taxon>Bacillati</taxon>
        <taxon>Actinomycetota</taxon>
        <taxon>Actinomycetes</taxon>
        <taxon>Micromonosporales</taxon>
        <taxon>Micromonosporaceae</taxon>
        <taxon>Actinoplanes</taxon>
    </lineage>
</organism>
<feature type="transmembrane region" description="Helical" evidence="13">
    <location>
        <begin position="284"/>
        <end position="306"/>
    </location>
</feature>
<evidence type="ECO:0000256" key="12">
    <source>
        <dbReference type="SAM" id="MobiDB-lite"/>
    </source>
</evidence>
<evidence type="ECO:0000256" key="6">
    <source>
        <dbReference type="ARBA" id="ARBA00023002"/>
    </source>
</evidence>
<evidence type="ECO:0000256" key="2">
    <source>
        <dbReference type="ARBA" id="ARBA00022475"/>
    </source>
</evidence>
<evidence type="ECO:0000256" key="11">
    <source>
        <dbReference type="ARBA" id="ARBA00023444"/>
    </source>
</evidence>
<dbReference type="EMBL" id="JADQTO010000022">
    <property type="protein sequence ID" value="MBG0566636.1"/>
    <property type="molecule type" value="Genomic_DNA"/>
</dbReference>
<keyword evidence="10" id="KW-1015">Disulfide bond</keyword>
<accession>A0A931CHN2</accession>
<dbReference type="Pfam" id="PF02628">
    <property type="entry name" value="COX15-CtaA"/>
    <property type="match status" value="1"/>
</dbReference>
<sequence>MTDPMPGVRTRGRPHEARPSEGVAGATRTAAVGALVANTLIVLTGALVRLTGSGLGCPTWPRCTSGSFVATAEMGMHGIVEFGNRMLGIVVGLVTLTVVTALLRDRHRPRRSLPLAVGVLAGVGLQGLIGGLSVRRELAPEIVAGHFLVSMALIAALTVLVDILRRPHAVFRVPADRRVRLAVVALPVGLTIVMVLGTLVTGSGPHAGDDTARRLGLDAAALTSAHAVAVLVLISVQVATLVALHITGAARPVRRAASTLLAVSLAQGVIGSVQNALALPVPMVATHVVTAGLIVMAATHLVAQAVRSTAATLDRRDVPEGWT</sequence>
<feature type="transmembrane region" description="Helical" evidence="13">
    <location>
        <begin position="181"/>
        <end position="200"/>
    </location>
</feature>
<evidence type="ECO:0000256" key="5">
    <source>
        <dbReference type="ARBA" id="ARBA00022989"/>
    </source>
</evidence>
<dbReference type="GO" id="GO:0016020">
    <property type="term" value="C:membrane"/>
    <property type="evidence" value="ECO:0007669"/>
    <property type="project" value="UniProtKB-SubCell"/>
</dbReference>
<keyword evidence="15" id="KW-1185">Reference proteome</keyword>
<keyword evidence="8" id="KW-0350">Heme biosynthesis</keyword>
<keyword evidence="4" id="KW-0479">Metal-binding</keyword>
<feature type="transmembrane region" description="Helical" evidence="13">
    <location>
        <begin position="220"/>
        <end position="244"/>
    </location>
</feature>
<dbReference type="AlphaFoldDB" id="A0A931CHN2"/>